<dbReference type="PANTHER" id="PTHR35797">
    <property type="entry name" value="PROTEASE-RELATED"/>
    <property type="match status" value="1"/>
</dbReference>
<keyword evidence="2" id="KW-1133">Transmembrane helix</keyword>
<dbReference type="PANTHER" id="PTHR35797:SF1">
    <property type="entry name" value="PROTEASE"/>
    <property type="match status" value="1"/>
</dbReference>
<keyword evidence="2" id="KW-0812">Transmembrane</keyword>
<dbReference type="RefSeq" id="WP_135972831.1">
    <property type="nucleotide sequence ID" value="NZ_CP039291.1"/>
</dbReference>
<feature type="transmembrane region" description="Helical" evidence="2">
    <location>
        <begin position="196"/>
        <end position="218"/>
    </location>
</feature>
<keyword evidence="4" id="KW-0378">Hydrolase</keyword>
<dbReference type="Proteomes" id="UP000296469">
    <property type="component" value="Chromosome"/>
</dbReference>
<keyword evidence="2" id="KW-0472">Membrane</keyword>
<evidence type="ECO:0000313" key="5">
    <source>
        <dbReference type="Proteomes" id="UP000296469"/>
    </source>
</evidence>
<dbReference type="EMBL" id="CP039291">
    <property type="protein sequence ID" value="QCB92444.1"/>
    <property type="molecule type" value="Genomic_DNA"/>
</dbReference>
<evidence type="ECO:0000256" key="2">
    <source>
        <dbReference type="SAM" id="Phobius"/>
    </source>
</evidence>
<accession>A0A4P7SIF7</accession>
<feature type="transmembrane region" description="Helical" evidence="2">
    <location>
        <begin position="34"/>
        <end position="55"/>
    </location>
</feature>
<evidence type="ECO:0000313" key="4">
    <source>
        <dbReference type="EMBL" id="QCB92444.1"/>
    </source>
</evidence>
<dbReference type="GO" id="GO:0080120">
    <property type="term" value="P:CAAX-box protein maturation"/>
    <property type="evidence" value="ECO:0007669"/>
    <property type="project" value="UniProtKB-ARBA"/>
</dbReference>
<dbReference type="Pfam" id="PF02517">
    <property type="entry name" value="Rce1-like"/>
    <property type="match status" value="1"/>
</dbReference>
<sequence length="342" mass="34463">MTVPRPVPPAPQGSAAPTPPLDASVGPERVPWRAVAVFVLVACGLAWLVATPLWTGDGADSPLFAPLAAVMMWTPAAAVLIVTLVLRTPARDRLRALGIRPLRPVRRTLGLTALGLVAPVAVVAATTLLAGALGLVDLDLVGLSGFAAQVEGALPAGTAMPPVGVLLAAQLLAIPFAALVNSLVAFGEEVGWRGWLLPALLPLGTWPALLVSGAVWGLWHAPLVLLGYNFERTDVTGVLLMVGGCVAWGVLLGWLRLRSASLWPAVVAHGSLNAVGALVLLLVAAGHTPDMAVAGPLGLVAWGVLAAVAVVLVATGQLGVRPAPGPATAAVPAPGSPSTPAG</sequence>
<feature type="transmembrane region" description="Helical" evidence="2">
    <location>
        <begin position="291"/>
        <end position="314"/>
    </location>
</feature>
<name>A0A4P7SIF7_9CELL</name>
<gene>
    <name evidence="4" type="ORF">E5225_01615</name>
</gene>
<dbReference type="InterPro" id="IPR003675">
    <property type="entry name" value="Rce1/LyrA-like_dom"/>
</dbReference>
<keyword evidence="4" id="KW-0645">Protease</keyword>
<dbReference type="OrthoDB" id="3693644at2"/>
<dbReference type="GO" id="GO:0004175">
    <property type="term" value="F:endopeptidase activity"/>
    <property type="evidence" value="ECO:0007669"/>
    <property type="project" value="UniProtKB-ARBA"/>
</dbReference>
<feature type="region of interest" description="Disordered" evidence="1">
    <location>
        <begin position="1"/>
        <end position="23"/>
    </location>
</feature>
<dbReference type="KEGG" id="celz:E5225_01615"/>
<dbReference type="InterPro" id="IPR042150">
    <property type="entry name" value="MmRce1-like"/>
</dbReference>
<evidence type="ECO:0000256" key="1">
    <source>
        <dbReference type="SAM" id="MobiDB-lite"/>
    </source>
</evidence>
<feature type="transmembrane region" description="Helical" evidence="2">
    <location>
        <begin position="67"/>
        <end position="88"/>
    </location>
</feature>
<evidence type="ECO:0000259" key="3">
    <source>
        <dbReference type="Pfam" id="PF02517"/>
    </source>
</evidence>
<feature type="transmembrane region" description="Helical" evidence="2">
    <location>
        <begin position="262"/>
        <end position="285"/>
    </location>
</feature>
<feature type="region of interest" description="Disordered" evidence="1">
    <location>
        <begin position="323"/>
        <end position="342"/>
    </location>
</feature>
<keyword evidence="4" id="KW-0482">Metalloprotease</keyword>
<protein>
    <submittedName>
        <fullName evidence="4">CPBP family intramembrane metalloprotease</fullName>
    </submittedName>
</protein>
<feature type="transmembrane region" description="Helical" evidence="2">
    <location>
        <begin position="109"/>
        <end position="136"/>
    </location>
</feature>
<dbReference type="AlphaFoldDB" id="A0A4P7SIF7"/>
<proteinExistence type="predicted"/>
<organism evidence="4 5">
    <name type="scientific">Cellulomonas shaoxiangyii</name>
    <dbReference type="NCBI Taxonomy" id="2566013"/>
    <lineage>
        <taxon>Bacteria</taxon>
        <taxon>Bacillati</taxon>
        <taxon>Actinomycetota</taxon>
        <taxon>Actinomycetes</taxon>
        <taxon>Micrococcales</taxon>
        <taxon>Cellulomonadaceae</taxon>
        <taxon>Cellulomonas</taxon>
    </lineage>
</organism>
<feature type="transmembrane region" description="Helical" evidence="2">
    <location>
        <begin position="163"/>
        <end position="184"/>
    </location>
</feature>
<dbReference type="GO" id="GO:0006508">
    <property type="term" value="P:proteolysis"/>
    <property type="evidence" value="ECO:0007669"/>
    <property type="project" value="UniProtKB-KW"/>
</dbReference>
<feature type="transmembrane region" description="Helical" evidence="2">
    <location>
        <begin position="238"/>
        <end position="255"/>
    </location>
</feature>
<feature type="compositionally biased region" description="Pro residues" evidence="1">
    <location>
        <begin position="1"/>
        <end position="11"/>
    </location>
</feature>
<dbReference type="GO" id="GO:0008237">
    <property type="term" value="F:metallopeptidase activity"/>
    <property type="evidence" value="ECO:0007669"/>
    <property type="project" value="UniProtKB-KW"/>
</dbReference>
<feature type="domain" description="CAAX prenyl protease 2/Lysostaphin resistance protein A-like" evidence="3">
    <location>
        <begin position="173"/>
        <end position="275"/>
    </location>
</feature>
<keyword evidence="5" id="KW-1185">Reference proteome</keyword>
<reference evidence="4 5" key="1">
    <citation type="submission" date="2019-04" db="EMBL/GenBank/DDBJ databases">
        <title>Isolation and identification of Cellulomonas shaoxiangyii sp. Nov. isolated from feces of the Tibetan antelopes (Pantholops hodgsonii) in the Qinghai-Tibet plateau of China.</title>
        <authorList>
            <person name="Tian Z."/>
        </authorList>
    </citation>
    <scope>NUCLEOTIDE SEQUENCE [LARGE SCALE GENOMIC DNA]</scope>
    <source>
        <strain evidence="4 5">Z28</strain>
    </source>
</reference>